<dbReference type="EMBL" id="JACHJN010000002">
    <property type="protein sequence ID" value="MBB5954638.1"/>
    <property type="molecule type" value="Genomic_DNA"/>
</dbReference>
<sequence length="186" mass="20026">MTRRQQVLDAAIRVLGTTGPRGLTHRAVDTAAGLPEGSTSNHFRTRDALVSGVVDRLLERETELWGRLAVDVSNPDALATAVGCLVRQLADERVLTLARHAVFVEASVRPELGRRIAEAHRRIAEWAGPLIGALGSDDPVRDLRLLLAVIDGLLTNQLANPQPDFAPAEAVRTVLRGMFGPPPIDG</sequence>
<evidence type="ECO:0000259" key="3">
    <source>
        <dbReference type="PROSITE" id="PS50977"/>
    </source>
</evidence>
<organism evidence="4 5">
    <name type="scientific">Saccharothrix tamanrassetensis</name>
    <dbReference type="NCBI Taxonomy" id="1051531"/>
    <lineage>
        <taxon>Bacteria</taxon>
        <taxon>Bacillati</taxon>
        <taxon>Actinomycetota</taxon>
        <taxon>Actinomycetes</taxon>
        <taxon>Pseudonocardiales</taxon>
        <taxon>Pseudonocardiaceae</taxon>
        <taxon>Saccharothrix</taxon>
    </lineage>
</organism>
<dbReference type="InterPro" id="IPR001647">
    <property type="entry name" value="HTH_TetR"/>
</dbReference>
<evidence type="ECO:0000313" key="5">
    <source>
        <dbReference type="Proteomes" id="UP000547510"/>
    </source>
</evidence>
<dbReference type="Pfam" id="PF17940">
    <property type="entry name" value="TetR_C_31"/>
    <property type="match status" value="1"/>
</dbReference>
<dbReference type="PANTHER" id="PTHR30055:SF231">
    <property type="entry name" value="TRANSCRIPTIONAL REGULATORY PROTEIN (PROBABLY DEOR-FAMILY)-RELATED"/>
    <property type="match status" value="1"/>
</dbReference>
<dbReference type="PROSITE" id="PS50977">
    <property type="entry name" value="HTH_TETR_2"/>
    <property type="match status" value="1"/>
</dbReference>
<feature type="DNA-binding region" description="H-T-H motif" evidence="2">
    <location>
        <begin position="24"/>
        <end position="43"/>
    </location>
</feature>
<dbReference type="InterPro" id="IPR036271">
    <property type="entry name" value="Tet_transcr_reg_TetR-rel_C_sf"/>
</dbReference>
<dbReference type="PANTHER" id="PTHR30055">
    <property type="entry name" value="HTH-TYPE TRANSCRIPTIONAL REGULATOR RUTR"/>
    <property type="match status" value="1"/>
</dbReference>
<dbReference type="RefSeq" id="WP_184689056.1">
    <property type="nucleotide sequence ID" value="NZ_JACHJN010000002.1"/>
</dbReference>
<gene>
    <name evidence="4" type="ORF">FHS29_001208</name>
</gene>
<evidence type="ECO:0000256" key="1">
    <source>
        <dbReference type="ARBA" id="ARBA00023125"/>
    </source>
</evidence>
<dbReference type="InterPro" id="IPR009057">
    <property type="entry name" value="Homeodomain-like_sf"/>
</dbReference>
<dbReference type="SUPFAM" id="SSF48498">
    <property type="entry name" value="Tetracyclin repressor-like, C-terminal domain"/>
    <property type="match status" value="1"/>
</dbReference>
<protein>
    <submittedName>
        <fullName evidence="4">DNA-binding transcriptional regulator YbjK</fullName>
    </submittedName>
</protein>
<proteinExistence type="predicted"/>
<keyword evidence="5" id="KW-1185">Reference proteome</keyword>
<dbReference type="GO" id="GO:0000976">
    <property type="term" value="F:transcription cis-regulatory region binding"/>
    <property type="evidence" value="ECO:0007669"/>
    <property type="project" value="TreeGrafter"/>
</dbReference>
<reference evidence="4 5" key="1">
    <citation type="submission" date="2020-08" db="EMBL/GenBank/DDBJ databases">
        <title>Genomic Encyclopedia of Type Strains, Phase III (KMG-III): the genomes of soil and plant-associated and newly described type strains.</title>
        <authorList>
            <person name="Whitman W."/>
        </authorList>
    </citation>
    <scope>NUCLEOTIDE SEQUENCE [LARGE SCALE GENOMIC DNA]</scope>
    <source>
        <strain evidence="4 5">CECT 8640</strain>
    </source>
</reference>
<evidence type="ECO:0000313" key="4">
    <source>
        <dbReference type="EMBL" id="MBB5954638.1"/>
    </source>
</evidence>
<name>A0A841CEN9_9PSEU</name>
<dbReference type="SUPFAM" id="SSF46689">
    <property type="entry name" value="Homeodomain-like"/>
    <property type="match status" value="1"/>
</dbReference>
<dbReference type="Gene3D" id="1.10.357.10">
    <property type="entry name" value="Tetracycline Repressor, domain 2"/>
    <property type="match status" value="1"/>
</dbReference>
<dbReference type="InterPro" id="IPR050109">
    <property type="entry name" value="HTH-type_TetR-like_transc_reg"/>
</dbReference>
<keyword evidence="1 2" id="KW-0238">DNA-binding</keyword>
<dbReference type="AlphaFoldDB" id="A0A841CEN9"/>
<dbReference type="Proteomes" id="UP000547510">
    <property type="component" value="Unassembled WGS sequence"/>
</dbReference>
<accession>A0A841CEN9</accession>
<dbReference type="InterPro" id="IPR041583">
    <property type="entry name" value="TetR_C_31"/>
</dbReference>
<feature type="domain" description="HTH tetR-type" evidence="3">
    <location>
        <begin position="1"/>
        <end position="61"/>
    </location>
</feature>
<dbReference type="GO" id="GO:0003700">
    <property type="term" value="F:DNA-binding transcription factor activity"/>
    <property type="evidence" value="ECO:0007669"/>
    <property type="project" value="TreeGrafter"/>
</dbReference>
<comment type="caution">
    <text evidence="4">The sequence shown here is derived from an EMBL/GenBank/DDBJ whole genome shotgun (WGS) entry which is preliminary data.</text>
</comment>
<evidence type="ECO:0000256" key="2">
    <source>
        <dbReference type="PROSITE-ProRule" id="PRU00335"/>
    </source>
</evidence>